<dbReference type="Gene3D" id="3.20.20.140">
    <property type="entry name" value="Metal-dependent hydrolases"/>
    <property type="match status" value="1"/>
</dbReference>
<dbReference type="InterPro" id="IPR011059">
    <property type="entry name" value="Metal-dep_hydrolase_composite"/>
</dbReference>
<dbReference type="EMBL" id="VMNW02000046">
    <property type="protein sequence ID" value="KAA9156739.1"/>
    <property type="molecule type" value="Genomic_DNA"/>
</dbReference>
<proteinExistence type="predicted"/>
<evidence type="ECO:0000259" key="1">
    <source>
        <dbReference type="Pfam" id="PF07969"/>
    </source>
</evidence>
<dbReference type="OrthoDB" id="9766983at2"/>
<dbReference type="AlphaFoldDB" id="A0A5N0UYY8"/>
<name>A0A5N0UYY8_9PSEU</name>
<organism evidence="2 3">
    <name type="scientific">Amycolatopsis acidicola</name>
    <dbReference type="NCBI Taxonomy" id="2596893"/>
    <lineage>
        <taxon>Bacteria</taxon>
        <taxon>Bacillati</taxon>
        <taxon>Actinomycetota</taxon>
        <taxon>Actinomycetes</taxon>
        <taxon>Pseudonocardiales</taxon>
        <taxon>Pseudonocardiaceae</taxon>
        <taxon>Amycolatopsis</taxon>
    </lineage>
</organism>
<feature type="domain" description="Amidohydrolase 3" evidence="1">
    <location>
        <begin position="44"/>
        <end position="570"/>
    </location>
</feature>
<dbReference type="InterPro" id="IPR013108">
    <property type="entry name" value="Amidohydro_3"/>
</dbReference>
<dbReference type="RefSeq" id="WP_144753670.1">
    <property type="nucleotide sequence ID" value="NZ_VMNW02000046.1"/>
</dbReference>
<dbReference type="SUPFAM" id="SSF51556">
    <property type="entry name" value="Metallo-dependent hydrolases"/>
    <property type="match status" value="1"/>
</dbReference>
<dbReference type="Pfam" id="PF07969">
    <property type="entry name" value="Amidohydro_3"/>
    <property type="match status" value="1"/>
</dbReference>
<dbReference type="GO" id="GO:0016812">
    <property type="term" value="F:hydrolase activity, acting on carbon-nitrogen (but not peptide) bonds, in cyclic amides"/>
    <property type="evidence" value="ECO:0007669"/>
    <property type="project" value="TreeGrafter"/>
</dbReference>
<dbReference type="InterPro" id="IPR032466">
    <property type="entry name" value="Metal_Hydrolase"/>
</dbReference>
<evidence type="ECO:0000313" key="2">
    <source>
        <dbReference type="EMBL" id="KAA9156739.1"/>
    </source>
</evidence>
<dbReference type="Proteomes" id="UP000319769">
    <property type="component" value="Unassembled WGS sequence"/>
</dbReference>
<evidence type="ECO:0000313" key="3">
    <source>
        <dbReference type="Proteomes" id="UP000319769"/>
    </source>
</evidence>
<protein>
    <submittedName>
        <fullName evidence="2">Amidohydrolase family protein</fullName>
    </submittedName>
</protein>
<dbReference type="GO" id="GO:0005829">
    <property type="term" value="C:cytosol"/>
    <property type="evidence" value="ECO:0007669"/>
    <property type="project" value="TreeGrafter"/>
</dbReference>
<comment type="caution">
    <text evidence="2">The sequence shown here is derived from an EMBL/GenBank/DDBJ whole genome shotgun (WGS) entry which is preliminary data.</text>
</comment>
<dbReference type="InterPro" id="IPR050378">
    <property type="entry name" value="Metallo-dep_Hydrolases_sf"/>
</dbReference>
<keyword evidence="3" id="KW-1185">Reference proteome</keyword>
<dbReference type="PANTHER" id="PTHR11647:SF1">
    <property type="entry name" value="COLLAPSIN RESPONSE MEDIATOR PROTEIN"/>
    <property type="match status" value="1"/>
</dbReference>
<dbReference type="SUPFAM" id="SSF51338">
    <property type="entry name" value="Composite domain of metallo-dependent hydrolases"/>
    <property type="match status" value="1"/>
</dbReference>
<sequence length="587" mass="62455">MLDLVIKGGTVVDGLGSAAFEGDVGVRDGVITAVGKVTERARRTLDAAGAIVTPGFVDAHTHYDGQVTWDDELIGSASNGVTTAVLGNCGVGFAPVRDGGQAELIDLMEGVEDIPGTALHEGIPWGNWETFAEYLDFLRGRSWSLDIAAQLPHGPLRHYVMGERGYDEAGEQPATAEDVAEMARLAHDAAQAGAVGFSTSRILFHRGMSGRPVPGTFAPEAELLAIAEALYAGGAGTVQAIPANGESEVPGAGGDPAKLLEEVRMLARISRKSGVRCTFTTSQHSGDPGLYREVLATAAAANVAGARLSPMVMPRAATVLTTLGGYHLFMRRPTYLRLAERFSGAELVAALRDPAVKSAILAEPDHPHERPGSMQNSMPPFFRRALPRTFRMTDPVDYEPPLEKSLASLAATAGRAEDEYLYDFLLEDEGTSVGMYLAVNYVDGNLDAAGEMLADPNSVSGLSDAGAHVNFICDMSVPTFHLAHWVRDRTRGERLPIELVVAKITAKPAETFGLTDRGALVPGRRADVNILDLDRLAVRPPKLLHDLPAGGSRFIQPGEGYVATVVRGVPTRLADQDTGERPGRLAR</sequence>
<dbReference type="PANTHER" id="PTHR11647">
    <property type="entry name" value="HYDRANTOINASE/DIHYDROPYRIMIDINASE FAMILY MEMBER"/>
    <property type="match status" value="1"/>
</dbReference>
<gene>
    <name evidence="2" type="ORF">FPZ12_026560</name>
</gene>
<reference evidence="2" key="1">
    <citation type="submission" date="2019-09" db="EMBL/GenBank/DDBJ databases">
        <authorList>
            <person name="Teo W.F.A."/>
            <person name="Duangmal K."/>
        </authorList>
    </citation>
    <scope>NUCLEOTIDE SEQUENCE [LARGE SCALE GENOMIC DNA]</scope>
    <source>
        <strain evidence="2">K81G1</strain>
    </source>
</reference>
<accession>A0A5N0UYY8</accession>